<dbReference type="NCBIfam" id="TIGR00090">
    <property type="entry name" value="rsfS_iojap_ybeB"/>
    <property type="match status" value="1"/>
</dbReference>
<dbReference type="PANTHER" id="PTHR21043:SF0">
    <property type="entry name" value="MITOCHONDRIAL ASSEMBLY OF RIBOSOMAL LARGE SUBUNIT PROTEIN 1"/>
    <property type="match status" value="1"/>
</dbReference>
<name>E6MF13_9FIRM</name>
<sequence length="125" mass="14588">MNQENNNQIFDISSEAFADLAQSWIEDRKGIRTKIIDVRGSASYADFFVITSGGSERQVHAIAENIQYEASKRGMTPKSVEGERTSRWILLDYYDVIIHVFHEQDREFYDLERLWQDNLRPAAEQ</sequence>
<dbReference type="RefSeq" id="WP_006598017.1">
    <property type="nucleotide sequence ID" value="NZ_GL622359.1"/>
</dbReference>
<keyword evidence="2" id="KW-0810">Translation regulation</keyword>
<comment type="caution">
    <text evidence="3">The sequence shown here is derived from an EMBL/GenBank/DDBJ whole genome shotgun (WGS) entry which is preliminary data.</text>
</comment>
<dbReference type="EMBL" id="AEQN01000010">
    <property type="protein sequence ID" value="EFV02363.1"/>
    <property type="molecule type" value="Genomic_DNA"/>
</dbReference>
<dbReference type="Gene3D" id="3.30.460.10">
    <property type="entry name" value="Beta Polymerase, domain 2"/>
    <property type="match status" value="1"/>
</dbReference>
<organism evidence="3 4">
    <name type="scientific">Pseudoramibacter alactolyticus ATCC 23263</name>
    <dbReference type="NCBI Taxonomy" id="887929"/>
    <lineage>
        <taxon>Bacteria</taxon>
        <taxon>Bacillati</taxon>
        <taxon>Bacillota</taxon>
        <taxon>Clostridia</taxon>
        <taxon>Eubacteriales</taxon>
        <taxon>Eubacteriaceae</taxon>
        <taxon>Pseudoramibacter</taxon>
    </lineage>
</organism>
<dbReference type="HAMAP" id="MF_01477">
    <property type="entry name" value="Iojap_RsfS"/>
    <property type="match status" value="1"/>
</dbReference>
<protein>
    <recommendedName>
        <fullName evidence="2">Ribosomal silencing factor RsfS</fullName>
    </recommendedName>
</protein>
<accession>E6MF13</accession>
<reference evidence="3 4" key="1">
    <citation type="submission" date="2010-12" db="EMBL/GenBank/DDBJ databases">
        <authorList>
            <person name="Muzny D."/>
            <person name="Qin X."/>
            <person name="Deng J."/>
            <person name="Jiang H."/>
            <person name="Liu Y."/>
            <person name="Qu J."/>
            <person name="Song X.-Z."/>
            <person name="Zhang L."/>
            <person name="Thornton R."/>
            <person name="Coyle M."/>
            <person name="Francisco L."/>
            <person name="Jackson L."/>
            <person name="Javaid M."/>
            <person name="Korchina V."/>
            <person name="Kovar C."/>
            <person name="Mata R."/>
            <person name="Mathew T."/>
            <person name="Ngo R."/>
            <person name="Nguyen L."/>
            <person name="Nguyen N."/>
            <person name="Okwuonu G."/>
            <person name="Ongeri F."/>
            <person name="Pham C."/>
            <person name="Simmons D."/>
            <person name="Wilczek-Boney K."/>
            <person name="Hale W."/>
            <person name="Jakkamsetti A."/>
            <person name="Pham P."/>
            <person name="Ruth R."/>
            <person name="San Lucas F."/>
            <person name="Warren J."/>
            <person name="Zhang J."/>
            <person name="Zhao Z."/>
            <person name="Zhou C."/>
            <person name="Zhu D."/>
            <person name="Lee S."/>
            <person name="Bess C."/>
            <person name="Blankenburg K."/>
            <person name="Forbes L."/>
            <person name="Fu Q."/>
            <person name="Gubbala S."/>
            <person name="Hirani K."/>
            <person name="Jayaseelan J.C."/>
            <person name="Lara F."/>
            <person name="Munidasa M."/>
            <person name="Palculict T."/>
            <person name="Patil S."/>
            <person name="Pu L.-L."/>
            <person name="Saada N."/>
            <person name="Tang L."/>
            <person name="Weissenberger G."/>
            <person name="Zhu Y."/>
            <person name="Hemphill L."/>
            <person name="Shang Y."/>
            <person name="Youmans B."/>
            <person name="Ayvaz T."/>
            <person name="Ross M."/>
            <person name="Santibanez J."/>
            <person name="Aqrawi P."/>
            <person name="Gross S."/>
            <person name="Joshi V."/>
            <person name="Fowler G."/>
            <person name="Nazareth L."/>
            <person name="Reid J."/>
            <person name="Worley K."/>
            <person name="Petrosino J."/>
            <person name="Highlander S."/>
            <person name="Gibbs R."/>
        </authorList>
    </citation>
    <scope>NUCLEOTIDE SEQUENCE [LARGE SCALE GENOMIC DNA]</scope>
    <source>
        <strain evidence="3 4">ATCC 23263</strain>
    </source>
</reference>
<evidence type="ECO:0000256" key="1">
    <source>
        <dbReference type="ARBA" id="ARBA00010574"/>
    </source>
</evidence>
<dbReference type="PANTHER" id="PTHR21043">
    <property type="entry name" value="IOJAP SUPERFAMILY ORTHOLOG"/>
    <property type="match status" value="1"/>
</dbReference>
<dbReference type="InterPro" id="IPR004394">
    <property type="entry name" value="Iojap/RsfS/C7orf30"/>
</dbReference>
<comment type="subcellular location">
    <subcellularLocation>
        <location evidence="2">Cytoplasm</location>
    </subcellularLocation>
</comment>
<dbReference type="Pfam" id="PF02410">
    <property type="entry name" value="RsfS"/>
    <property type="match status" value="1"/>
</dbReference>
<keyword evidence="2" id="KW-0678">Repressor</keyword>
<dbReference type="SUPFAM" id="SSF81301">
    <property type="entry name" value="Nucleotidyltransferase"/>
    <property type="match status" value="1"/>
</dbReference>
<keyword evidence="4" id="KW-1185">Reference proteome</keyword>
<dbReference type="Proteomes" id="UP000004754">
    <property type="component" value="Unassembled WGS sequence"/>
</dbReference>
<gene>
    <name evidence="2" type="primary">rsfS</name>
    <name evidence="3" type="ORF">HMP0721_0596</name>
</gene>
<dbReference type="GO" id="GO:0090071">
    <property type="term" value="P:negative regulation of ribosome biogenesis"/>
    <property type="evidence" value="ECO:0007669"/>
    <property type="project" value="UniProtKB-UniRule"/>
</dbReference>
<dbReference type="InterPro" id="IPR043519">
    <property type="entry name" value="NT_sf"/>
</dbReference>
<comment type="subunit">
    <text evidence="2">Interacts with ribosomal protein uL14 (rplN).</text>
</comment>
<dbReference type="GO" id="GO:0017148">
    <property type="term" value="P:negative regulation of translation"/>
    <property type="evidence" value="ECO:0007669"/>
    <property type="project" value="UniProtKB-UniRule"/>
</dbReference>
<evidence type="ECO:0000313" key="3">
    <source>
        <dbReference type="EMBL" id="EFV02363.1"/>
    </source>
</evidence>
<dbReference type="GO" id="GO:0042256">
    <property type="term" value="P:cytosolic ribosome assembly"/>
    <property type="evidence" value="ECO:0007669"/>
    <property type="project" value="UniProtKB-UniRule"/>
</dbReference>
<dbReference type="GO" id="GO:0005737">
    <property type="term" value="C:cytoplasm"/>
    <property type="evidence" value="ECO:0007669"/>
    <property type="project" value="UniProtKB-SubCell"/>
</dbReference>
<keyword evidence="2" id="KW-0963">Cytoplasm</keyword>
<evidence type="ECO:0000313" key="4">
    <source>
        <dbReference type="Proteomes" id="UP000004754"/>
    </source>
</evidence>
<dbReference type="STRING" id="887929.HMP0721_0596"/>
<proteinExistence type="inferred from homology"/>
<evidence type="ECO:0000256" key="2">
    <source>
        <dbReference type="HAMAP-Rule" id="MF_01477"/>
    </source>
</evidence>
<comment type="similarity">
    <text evidence="1 2">Belongs to the Iojap/RsfS family.</text>
</comment>
<dbReference type="AlphaFoldDB" id="E6MF13"/>
<comment type="function">
    <text evidence="2">Functions as a ribosomal silencing factor. Interacts with ribosomal protein uL14 (rplN), blocking formation of intersubunit bridge B8. Prevents association of the 30S and 50S ribosomal subunits and the formation of functional ribosomes, thus repressing translation.</text>
</comment>
<dbReference type="HOGENOM" id="CLU_092688_2_2_9"/>
<dbReference type="eggNOG" id="COG0799">
    <property type="taxonomic scope" value="Bacteria"/>
</dbReference>
<dbReference type="GO" id="GO:0043023">
    <property type="term" value="F:ribosomal large subunit binding"/>
    <property type="evidence" value="ECO:0007669"/>
    <property type="project" value="TreeGrafter"/>
</dbReference>